<evidence type="ECO:0000313" key="3">
    <source>
        <dbReference type="Proteomes" id="UP000251135"/>
    </source>
</evidence>
<organism evidence="2 3">
    <name type="scientific">Arcobacter caeni</name>
    <dbReference type="NCBI Taxonomy" id="1912877"/>
    <lineage>
        <taxon>Bacteria</taxon>
        <taxon>Pseudomonadati</taxon>
        <taxon>Campylobacterota</taxon>
        <taxon>Epsilonproteobacteria</taxon>
        <taxon>Campylobacterales</taxon>
        <taxon>Arcobacteraceae</taxon>
        <taxon>Arcobacter</taxon>
    </lineage>
</organism>
<reference evidence="2 3" key="1">
    <citation type="submission" date="2017-02" db="EMBL/GenBank/DDBJ databases">
        <title>Arcobacter caeni sp. nov, a new Arcobacter species isolated from reclaimed water.</title>
        <authorList>
            <person name="Figueras M.J."/>
            <person name="Perez-Cataluna A."/>
            <person name="Salas-Masso N."/>
        </authorList>
    </citation>
    <scope>NUCLEOTIDE SEQUENCE [LARGE SCALE GENOMIC DNA]</scope>
    <source>
        <strain evidence="2 3">RW17-10</strain>
    </source>
</reference>
<evidence type="ECO:0000313" key="2">
    <source>
        <dbReference type="EMBL" id="PUE65999.1"/>
    </source>
</evidence>
<evidence type="ECO:0000256" key="1">
    <source>
        <dbReference type="SAM" id="Phobius"/>
    </source>
</evidence>
<name>A0A363D3X0_9BACT</name>
<keyword evidence="1" id="KW-0812">Transmembrane</keyword>
<dbReference type="OrthoDB" id="5366111at2"/>
<proteinExistence type="predicted"/>
<dbReference type="AlphaFoldDB" id="A0A363D3X0"/>
<dbReference type="EMBL" id="MUXE01000002">
    <property type="protein sequence ID" value="PUE65999.1"/>
    <property type="molecule type" value="Genomic_DNA"/>
</dbReference>
<protein>
    <submittedName>
        <fullName evidence="2">Uncharacterized protein</fullName>
    </submittedName>
</protein>
<keyword evidence="1" id="KW-1133">Transmembrane helix</keyword>
<comment type="caution">
    <text evidence="2">The sequence shown here is derived from an EMBL/GenBank/DDBJ whole genome shotgun (WGS) entry which is preliminary data.</text>
</comment>
<dbReference type="Proteomes" id="UP000251135">
    <property type="component" value="Unassembled WGS sequence"/>
</dbReference>
<gene>
    <name evidence="2" type="ORF">B0174_01655</name>
</gene>
<dbReference type="RefSeq" id="WP_108557906.1">
    <property type="nucleotide sequence ID" value="NZ_MUXE01000002.1"/>
</dbReference>
<sequence length="61" mass="6826">MHIIMTLAFTSVLLVFMIYPAIKIVGFLETKMEISDRMYSILTVSITIVLALIVGAGLYFI</sequence>
<keyword evidence="1" id="KW-0472">Membrane</keyword>
<keyword evidence="3" id="KW-1185">Reference proteome</keyword>
<accession>A0A363D3X0</accession>
<feature type="transmembrane region" description="Helical" evidence="1">
    <location>
        <begin position="39"/>
        <end position="60"/>
    </location>
</feature>